<dbReference type="GeneID" id="24136196"/>
<keyword evidence="2" id="KW-1185">Reference proteome</keyword>
<evidence type="ECO:0000313" key="1">
    <source>
        <dbReference type="EMBL" id="KDO18954.1"/>
    </source>
</evidence>
<dbReference type="OMA" id="YLILCET"/>
<dbReference type="SUPFAM" id="SSF52047">
    <property type="entry name" value="RNI-like"/>
    <property type="match status" value="1"/>
</dbReference>
<dbReference type="KEGG" id="spar:SPRG_14387"/>
<dbReference type="OrthoDB" id="10426789at2759"/>
<dbReference type="VEuPathDB" id="FungiDB:SPRG_14387"/>
<dbReference type="InterPro" id="IPR032675">
    <property type="entry name" value="LRR_dom_sf"/>
</dbReference>
<gene>
    <name evidence="1" type="ORF">SPRG_14387</name>
</gene>
<name>A0A067BKE9_SAPPC</name>
<protein>
    <recommendedName>
        <fullName evidence="3">F-box domain-containing protein</fullName>
    </recommendedName>
</protein>
<dbReference type="EMBL" id="KK583381">
    <property type="protein sequence ID" value="KDO18954.1"/>
    <property type="molecule type" value="Genomic_DNA"/>
</dbReference>
<dbReference type="Proteomes" id="UP000030745">
    <property type="component" value="Unassembled WGS sequence"/>
</dbReference>
<evidence type="ECO:0000313" key="2">
    <source>
        <dbReference type="Proteomes" id="UP000030745"/>
    </source>
</evidence>
<dbReference type="Gene3D" id="3.80.10.10">
    <property type="entry name" value="Ribonuclease Inhibitor"/>
    <property type="match status" value="1"/>
</dbReference>
<dbReference type="RefSeq" id="XP_012210335.1">
    <property type="nucleotide sequence ID" value="XM_012354945.1"/>
</dbReference>
<dbReference type="AlphaFoldDB" id="A0A067BKE9"/>
<proteinExistence type="predicted"/>
<reference evidence="1 2" key="1">
    <citation type="journal article" date="2013" name="PLoS Genet.">
        <title>Distinctive expansion of potential virulence genes in the genome of the oomycete fish pathogen Saprolegnia parasitica.</title>
        <authorList>
            <person name="Jiang R.H."/>
            <person name="de Bruijn I."/>
            <person name="Haas B.J."/>
            <person name="Belmonte R."/>
            <person name="Lobach L."/>
            <person name="Christie J."/>
            <person name="van den Ackerveken G."/>
            <person name="Bottin A."/>
            <person name="Bulone V."/>
            <person name="Diaz-Moreno S.M."/>
            <person name="Dumas B."/>
            <person name="Fan L."/>
            <person name="Gaulin E."/>
            <person name="Govers F."/>
            <person name="Grenville-Briggs L.J."/>
            <person name="Horner N.R."/>
            <person name="Levin J.Z."/>
            <person name="Mammella M."/>
            <person name="Meijer H.J."/>
            <person name="Morris P."/>
            <person name="Nusbaum C."/>
            <person name="Oome S."/>
            <person name="Phillips A.J."/>
            <person name="van Rooyen D."/>
            <person name="Rzeszutek E."/>
            <person name="Saraiva M."/>
            <person name="Secombes C.J."/>
            <person name="Seidl M.F."/>
            <person name="Snel B."/>
            <person name="Stassen J.H."/>
            <person name="Sykes S."/>
            <person name="Tripathy S."/>
            <person name="van den Berg H."/>
            <person name="Vega-Arreguin J.C."/>
            <person name="Wawra S."/>
            <person name="Young S.K."/>
            <person name="Zeng Q."/>
            <person name="Dieguez-Uribeondo J."/>
            <person name="Russ C."/>
            <person name="Tyler B.M."/>
            <person name="van West P."/>
        </authorList>
    </citation>
    <scope>NUCLEOTIDE SEQUENCE [LARGE SCALE GENOMIC DNA]</scope>
    <source>
        <strain evidence="1 2">CBS 223.65</strain>
    </source>
</reference>
<accession>A0A067BKE9</accession>
<organism evidence="1 2">
    <name type="scientific">Saprolegnia parasitica (strain CBS 223.65)</name>
    <dbReference type="NCBI Taxonomy" id="695850"/>
    <lineage>
        <taxon>Eukaryota</taxon>
        <taxon>Sar</taxon>
        <taxon>Stramenopiles</taxon>
        <taxon>Oomycota</taxon>
        <taxon>Saprolegniomycetes</taxon>
        <taxon>Saprolegniales</taxon>
        <taxon>Saprolegniaceae</taxon>
        <taxon>Saprolegnia</taxon>
    </lineage>
</organism>
<evidence type="ECO:0008006" key="3">
    <source>
        <dbReference type="Google" id="ProtNLM"/>
    </source>
</evidence>
<sequence length="342" mass="37259">MELSNLLAAVAHPRVERLTLDLLDVPATPRLGHFLASWLSTAPRTSLDMVDVAHMDDDAAIAFCDALQANTTLDTLVLSRVNNLMGFRGRTLPMSLRHFEWNACFHDPNVDDATINHLAMAVGPTRLQHFGSSVFGKLAQCMAAAPMLAQLTCLEVHALPAAGVEALIAGLSTVPALTTLGLEHCAIAKDDAAVQLMAALATSCTRLSRLQLKEHAMYHDGVAAVLPGAWRLPQLTWLDVSPRFNAMALPNLLYILMELVAAGRHVRELHLKTAMRQITINGDRSPLGNDKEHKCAVLRALAMIHDVPFVLDQFPADVEPHVVEALGATADRATRCQLRLYF</sequence>